<evidence type="ECO:0000313" key="2">
    <source>
        <dbReference type="EMBL" id="SUP52881.1"/>
    </source>
</evidence>
<keyword evidence="1" id="KW-1133">Transmembrane helix</keyword>
<feature type="transmembrane region" description="Helical" evidence="1">
    <location>
        <begin position="7"/>
        <end position="26"/>
    </location>
</feature>
<protein>
    <submittedName>
        <fullName evidence="2">Uncharacterized protein</fullName>
    </submittedName>
</protein>
<accession>A0A380NY28</accession>
<gene>
    <name evidence="2" type="ORF">NCTC13645_00784</name>
</gene>
<dbReference type="Proteomes" id="UP000254621">
    <property type="component" value="Unassembled WGS sequence"/>
</dbReference>
<keyword evidence="1" id="KW-0812">Transmembrane</keyword>
<name>A0A380NY28_WEIVI</name>
<dbReference type="AlphaFoldDB" id="A0A380NY28"/>
<dbReference type="EMBL" id="UHIV01000001">
    <property type="protein sequence ID" value="SUP52881.1"/>
    <property type="molecule type" value="Genomic_DNA"/>
</dbReference>
<proteinExistence type="predicted"/>
<evidence type="ECO:0000313" key="3">
    <source>
        <dbReference type="Proteomes" id="UP000254621"/>
    </source>
</evidence>
<sequence>MTILFDGLFLLYYVSIYGMYILSMPRAEAVVLAGFERYLSTMIILLILLSAATLVITLDEHFKEQDFNKRDLRSFSSLPAKSVINMLECFSSHFQSLV</sequence>
<reference evidence="2 3" key="1">
    <citation type="submission" date="2018-06" db="EMBL/GenBank/DDBJ databases">
        <authorList>
            <consortium name="Pathogen Informatics"/>
            <person name="Doyle S."/>
        </authorList>
    </citation>
    <scope>NUCLEOTIDE SEQUENCE [LARGE SCALE GENOMIC DNA]</scope>
    <source>
        <strain evidence="2 3">NCTC13645</strain>
    </source>
</reference>
<organism evidence="2 3">
    <name type="scientific">Weissella viridescens</name>
    <name type="common">Lactobacillus viridescens</name>
    <dbReference type="NCBI Taxonomy" id="1629"/>
    <lineage>
        <taxon>Bacteria</taxon>
        <taxon>Bacillati</taxon>
        <taxon>Bacillota</taxon>
        <taxon>Bacilli</taxon>
        <taxon>Lactobacillales</taxon>
        <taxon>Lactobacillaceae</taxon>
        <taxon>Weissella</taxon>
    </lineage>
</organism>
<feature type="transmembrane region" description="Helical" evidence="1">
    <location>
        <begin position="38"/>
        <end position="58"/>
    </location>
</feature>
<keyword evidence="1" id="KW-0472">Membrane</keyword>
<evidence type="ECO:0000256" key="1">
    <source>
        <dbReference type="SAM" id="Phobius"/>
    </source>
</evidence>